<dbReference type="RefSeq" id="WP_046311193.1">
    <property type="nucleotide sequence ID" value="NZ_CBCSCY010000003.1"/>
</dbReference>
<feature type="transmembrane region" description="Helical" evidence="1">
    <location>
        <begin position="192"/>
        <end position="215"/>
    </location>
</feature>
<evidence type="ECO:0000313" key="3">
    <source>
        <dbReference type="Proteomes" id="UP000033109"/>
    </source>
</evidence>
<keyword evidence="1" id="KW-0812">Transmembrane</keyword>
<feature type="transmembrane region" description="Helical" evidence="1">
    <location>
        <begin position="70"/>
        <end position="91"/>
    </location>
</feature>
<accession>A0A0E3ZEQ3</accession>
<reference evidence="2 3" key="1">
    <citation type="journal article" date="2015" name="Sci. Rep.">
        <title>Unraveling adaptation of Pontibacter korlensis to radiation and infertility in desert through complete genome and comparative transcriptomic analysis.</title>
        <authorList>
            <person name="Dai J."/>
            <person name="Dai W."/>
            <person name="Qiu C."/>
            <person name="Yang Z."/>
            <person name="Zhang Y."/>
            <person name="Zhou M."/>
            <person name="Zhang L."/>
            <person name="Fang C."/>
            <person name="Gao Q."/>
            <person name="Yang Q."/>
            <person name="Li X."/>
            <person name="Wang Z."/>
            <person name="Wang Z."/>
            <person name="Jia Z."/>
            <person name="Chen X."/>
        </authorList>
    </citation>
    <scope>NUCLEOTIDE SEQUENCE [LARGE SCALE GENOMIC DNA]</scope>
    <source>
        <strain evidence="2 3">X14-1T</strain>
    </source>
</reference>
<dbReference type="HOGENOM" id="CLU_1249687_0_0_10"/>
<gene>
    <name evidence="2" type="ORF">PKOR_12640</name>
</gene>
<keyword evidence="3" id="KW-1185">Reference proteome</keyword>
<keyword evidence="1" id="KW-0472">Membrane</keyword>
<feature type="transmembrane region" description="Helical" evidence="1">
    <location>
        <begin position="12"/>
        <end position="32"/>
    </location>
</feature>
<evidence type="ECO:0000256" key="1">
    <source>
        <dbReference type="SAM" id="Phobius"/>
    </source>
</evidence>
<dbReference type="AlphaFoldDB" id="A0A0E3ZEQ3"/>
<dbReference type="KEGG" id="pko:PKOR_12640"/>
<feature type="transmembrane region" description="Helical" evidence="1">
    <location>
        <begin position="130"/>
        <end position="148"/>
    </location>
</feature>
<organism evidence="2 3">
    <name type="scientific">Pontibacter korlensis</name>
    <dbReference type="NCBI Taxonomy" id="400092"/>
    <lineage>
        <taxon>Bacteria</taxon>
        <taxon>Pseudomonadati</taxon>
        <taxon>Bacteroidota</taxon>
        <taxon>Cytophagia</taxon>
        <taxon>Cytophagales</taxon>
        <taxon>Hymenobacteraceae</taxon>
        <taxon>Pontibacter</taxon>
    </lineage>
</organism>
<feature type="transmembrane region" description="Helical" evidence="1">
    <location>
        <begin position="160"/>
        <end position="180"/>
    </location>
</feature>
<dbReference type="EMBL" id="CP009621">
    <property type="protein sequence ID" value="AKD03813.1"/>
    <property type="molecule type" value="Genomic_DNA"/>
</dbReference>
<name>A0A0E3ZEQ3_9BACT</name>
<dbReference type="STRING" id="400092.PKOR_12640"/>
<sequence>MMEFYLREIYPWLISLSSISIGIPLLAGVLLITKRNSLLFKLILLYISYVALSEVVGELTIYLGTSNNLWINHLDTPIEFILIATTYYVSFKQKPLKYGVVAAAVGFGAFCILGLFWGEDVTQMNSTPRIVAAVLLIAMAVLYFYQTANEVNYTYLDRDPMFLLSSGIIIYQAGTSMAYSMFNAALAESYDSARMCITVILVLNILFRITLMLAIRRTPLA</sequence>
<feature type="transmembrane region" description="Helical" evidence="1">
    <location>
        <begin position="44"/>
        <end position="64"/>
    </location>
</feature>
<protein>
    <submittedName>
        <fullName evidence="2">Uncharacterized protein</fullName>
    </submittedName>
</protein>
<dbReference type="PATRIC" id="fig|400092.3.peg.2763"/>
<dbReference type="Proteomes" id="UP000033109">
    <property type="component" value="Chromosome"/>
</dbReference>
<proteinExistence type="predicted"/>
<dbReference type="OrthoDB" id="851298at2"/>
<feature type="transmembrane region" description="Helical" evidence="1">
    <location>
        <begin position="98"/>
        <end position="118"/>
    </location>
</feature>
<keyword evidence="1" id="KW-1133">Transmembrane helix</keyword>
<evidence type="ECO:0000313" key="2">
    <source>
        <dbReference type="EMBL" id="AKD03813.1"/>
    </source>
</evidence>